<keyword evidence="2 5" id="KW-0560">Oxidoreductase</keyword>
<dbReference type="PANTHER" id="PTHR43257">
    <property type="entry name" value="PYRUVATE DEHYDROGENASE E1 COMPONENT BETA SUBUNIT"/>
    <property type="match status" value="1"/>
</dbReference>
<evidence type="ECO:0000259" key="4">
    <source>
        <dbReference type="SMART" id="SM00861"/>
    </source>
</evidence>
<dbReference type="Pfam" id="PF02780">
    <property type="entry name" value="Transketolase_C"/>
    <property type="match status" value="1"/>
</dbReference>
<name>H6LHG6_ACEWD</name>
<dbReference type="OrthoDB" id="8732661at2"/>
<dbReference type="EMBL" id="CP002987">
    <property type="protein sequence ID" value="AFA49676.1"/>
    <property type="molecule type" value="Genomic_DNA"/>
</dbReference>
<evidence type="ECO:0000256" key="2">
    <source>
        <dbReference type="ARBA" id="ARBA00023002"/>
    </source>
</evidence>
<dbReference type="SUPFAM" id="SSF52922">
    <property type="entry name" value="TK C-terminal domain-like"/>
    <property type="match status" value="1"/>
</dbReference>
<dbReference type="InterPro" id="IPR029061">
    <property type="entry name" value="THDP-binding"/>
</dbReference>
<dbReference type="InterPro" id="IPR033248">
    <property type="entry name" value="Transketolase_C"/>
</dbReference>
<feature type="domain" description="Transketolase-like pyrimidine-binding" evidence="4">
    <location>
        <begin position="6"/>
        <end position="181"/>
    </location>
</feature>
<dbReference type="NCBIfam" id="NF006667">
    <property type="entry name" value="PRK09212.1"/>
    <property type="match status" value="1"/>
</dbReference>
<comment type="cofactor">
    <cofactor evidence="1">
        <name>thiamine diphosphate</name>
        <dbReference type="ChEBI" id="CHEBI:58937"/>
    </cofactor>
</comment>
<dbReference type="HOGENOM" id="CLU_012907_1_1_9"/>
<reference evidence="5 6" key="2">
    <citation type="journal article" date="2012" name="PLoS ONE">
        <title>An ancient pathway combining carbon dioxide fixation with the generation and utilization of a sodium ion gradient for ATP synthesis.</title>
        <authorList>
            <person name="Poehlein A."/>
            <person name="Schmidt S."/>
            <person name="Kaster A.K."/>
            <person name="Goenrich M."/>
            <person name="Vollmers J."/>
            <person name="Thurmer A."/>
            <person name="Bertsch J."/>
            <person name="Schuchmann K."/>
            <person name="Voigt B."/>
            <person name="Hecker M."/>
            <person name="Daniel R."/>
            <person name="Thauer R.K."/>
            <person name="Gottschalk G."/>
            <person name="Muller V."/>
        </authorList>
    </citation>
    <scope>NUCLEOTIDE SEQUENCE [LARGE SCALE GENOMIC DNA]</scope>
    <source>
        <strain evidence="6">ATCC 29683 / DSM 1030 / JCM 2381 / KCTC 1655 / WB1</strain>
    </source>
</reference>
<dbReference type="GO" id="GO:0016491">
    <property type="term" value="F:oxidoreductase activity"/>
    <property type="evidence" value="ECO:0007669"/>
    <property type="project" value="UniProtKB-KW"/>
</dbReference>
<dbReference type="SUPFAM" id="SSF52518">
    <property type="entry name" value="Thiamin diphosphate-binding fold (THDP-binding)"/>
    <property type="match status" value="1"/>
</dbReference>
<evidence type="ECO:0000313" key="6">
    <source>
        <dbReference type="Proteomes" id="UP000007177"/>
    </source>
</evidence>
<dbReference type="KEGG" id="awo:Awo_c29420"/>
<accession>H6LHG6</accession>
<reference evidence="6" key="1">
    <citation type="submission" date="2011-07" db="EMBL/GenBank/DDBJ databases">
        <title>Complete genome sequence of Acetobacterium woodii.</title>
        <authorList>
            <person name="Poehlein A."/>
            <person name="Schmidt S."/>
            <person name="Kaster A.-K."/>
            <person name="Goenrich M."/>
            <person name="Vollmers J."/>
            <person name="Thuermer A."/>
            <person name="Gottschalk G."/>
            <person name="Thauer R.K."/>
            <person name="Daniel R."/>
            <person name="Mueller V."/>
        </authorList>
    </citation>
    <scope>NUCLEOTIDE SEQUENCE [LARGE SCALE GENOMIC DNA]</scope>
    <source>
        <strain evidence="6">ATCC 29683 / DSM 1030 / JCM 2381 / KCTC 1655 / WB1</strain>
    </source>
</reference>
<organism evidence="5 6">
    <name type="scientific">Acetobacterium woodii (strain ATCC 29683 / DSM 1030 / JCM 2381 / KCTC 1655 / WB1)</name>
    <dbReference type="NCBI Taxonomy" id="931626"/>
    <lineage>
        <taxon>Bacteria</taxon>
        <taxon>Bacillati</taxon>
        <taxon>Bacillota</taxon>
        <taxon>Clostridia</taxon>
        <taxon>Eubacteriales</taxon>
        <taxon>Eubacteriaceae</taxon>
        <taxon>Acetobacterium</taxon>
    </lineage>
</organism>
<dbReference type="InterPro" id="IPR009014">
    <property type="entry name" value="Transketo_C/PFOR_II"/>
</dbReference>
<evidence type="ECO:0000313" key="5">
    <source>
        <dbReference type="EMBL" id="AFA49676.1"/>
    </source>
</evidence>
<gene>
    <name evidence="5" type="primary">acoB2</name>
    <name evidence="5" type="ordered locus">Awo_c29420</name>
</gene>
<dbReference type="InterPro" id="IPR005475">
    <property type="entry name" value="Transketolase-like_Pyr-bd"/>
</dbReference>
<dbReference type="PANTHER" id="PTHR43257:SF2">
    <property type="entry name" value="PYRUVATE DEHYDROGENASE E1 COMPONENT SUBUNIT BETA"/>
    <property type="match status" value="1"/>
</dbReference>
<dbReference type="Gene3D" id="3.40.50.970">
    <property type="match status" value="1"/>
</dbReference>
<keyword evidence="3" id="KW-0786">Thiamine pyrophosphate</keyword>
<dbReference type="Pfam" id="PF02779">
    <property type="entry name" value="Transket_pyr"/>
    <property type="match status" value="1"/>
</dbReference>
<sequence length="327" mass="35728">MPKKEMTYANAIKEAISEEMLRDDEVFMMGEDIGVYRGAFGVSGDLIDTFGEERIIDTPISEQAFVGCAIGAAVAGMRPIVEIMFSDFMTVCWDMIVNQAPKMRYMFGGKVNVPLVLRTASGGGTGAAAQHSQSLEAMLCHVPGLKVIVPSTPRDAKGLLKSAIRDNNPVIFLEQKLLYRTKGLVEEEEFTIPIGEADIKREGKDCTIITYGRMVQMCLTAAESLEQEGIDVEVIDLRTLLPMDTEAIIKSVIKTRHCLVVHEAVKTGGIAGEIIARIADSEAFYYLDAPLKRLASEDVPVPFCPILEKGILPDEAKIVATVKELLA</sequence>
<dbReference type="EC" id="1.1.1.-" evidence="5"/>
<evidence type="ECO:0000256" key="3">
    <source>
        <dbReference type="ARBA" id="ARBA00023052"/>
    </source>
</evidence>
<dbReference type="FunFam" id="3.40.50.920:FF:000001">
    <property type="entry name" value="Pyruvate dehydrogenase E1 beta subunit"/>
    <property type="match status" value="1"/>
</dbReference>
<dbReference type="eggNOG" id="COG0022">
    <property type="taxonomic scope" value="Bacteria"/>
</dbReference>
<proteinExistence type="predicted"/>
<evidence type="ECO:0000256" key="1">
    <source>
        <dbReference type="ARBA" id="ARBA00001964"/>
    </source>
</evidence>
<keyword evidence="6" id="KW-1185">Reference proteome</keyword>
<dbReference type="RefSeq" id="WP_014357273.1">
    <property type="nucleotide sequence ID" value="NC_016894.1"/>
</dbReference>
<dbReference type="Gene3D" id="3.40.50.920">
    <property type="match status" value="1"/>
</dbReference>
<dbReference type="CDD" id="cd07036">
    <property type="entry name" value="TPP_PYR_E1-PDHc-beta_like"/>
    <property type="match status" value="1"/>
</dbReference>
<dbReference type="AlphaFoldDB" id="H6LHG6"/>
<protein>
    <submittedName>
        <fullName evidence="5">TPP-dependent acetoin dehydrogenase E1 component beta subunit AcoB2</fullName>
        <ecNumber evidence="5">1.1.1.-</ecNumber>
    </submittedName>
</protein>
<dbReference type="SMART" id="SM00861">
    <property type="entry name" value="Transket_pyr"/>
    <property type="match status" value="1"/>
</dbReference>
<dbReference type="FunFam" id="3.40.50.970:FF:000001">
    <property type="entry name" value="Pyruvate dehydrogenase E1 beta subunit"/>
    <property type="match status" value="1"/>
</dbReference>
<dbReference type="STRING" id="931626.Awo_c29420"/>
<dbReference type="Proteomes" id="UP000007177">
    <property type="component" value="Chromosome"/>
</dbReference>